<dbReference type="AlphaFoldDB" id="A0A317XZP8"/>
<accession>A0A317XZP8</accession>
<evidence type="ECO:0000313" key="1">
    <source>
        <dbReference type="EMBL" id="PWZ02751.1"/>
    </source>
</evidence>
<organism evidence="1 2">
    <name type="scientific">Testicularia cyperi</name>
    <dbReference type="NCBI Taxonomy" id="1882483"/>
    <lineage>
        <taxon>Eukaryota</taxon>
        <taxon>Fungi</taxon>
        <taxon>Dikarya</taxon>
        <taxon>Basidiomycota</taxon>
        <taxon>Ustilaginomycotina</taxon>
        <taxon>Ustilaginomycetes</taxon>
        <taxon>Ustilaginales</taxon>
        <taxon>Anthracoideaceae</taxon>
        <taxon>Testicularia</taxon>
    </lineage>
</organism>
<proteinExistence type="predicted"/>
<dbReference type="EMBL" id="KZ819188">
    <property type="protein sequence ID" value="PWZ02751.1"/>
    <property type="molecule type" value="Genomic_DNA"/>
</dbReference>
<keyword evidence="2" id="KW-1185">Reference proteome</keyword>
<reference evidence="1 2" key="1">
    <citation type="journal article" date="2018" name="Mol. Biol. Evol.">
        <title>Broad Genomic Sampling Reveals a Smut Pathogenic Ancestry of the Fungal Clade Ustilaginomycotina.</title>
        <authorList>
            <person name="Kijpornyongpan T."/>
            <person name="Mondo S.J."/>
            <person name="Barry K."/>
            <person name="Sandor L."/>
            <person name="Lee J."/>
            <person name="Lipzen A."/>
            <person name="Pangilinan J."/>
            <person name="LaButti K."/>
            <person name="Hainaut M."/>
            <person name="Henrissat B."/>
            <person name="Grigoriev I.V."/>
            <person name="Spatafora J.W."/>
            <person name="Aime M.C."/>
        </authorList>
    </citation>
    <scope>NUCLEOTIDE SEQUENCE [LARGE SCALE GENOMIC DNA]</scope>
    <source>
        <strain evidence="1 2">MCA 3645</strain>
    </source>
</reference>
<gene>
    <name evidence="1" type="ORF">BCV70DRAFT_5468</name>
</gene>
<name>A0A317XZP8_9BASI</name>
<dbReference type="InParanoid" id="A0A317XZP8"/>
<evidence type="ECO:0000313" key="2">
    <source>
        <dbReference type="Proteomes" id="UP000246740"/>
    </source>
</evidence>
<dbReference type="Proteomes" id="UP000246740">
    <property type="component" value="Unassembled WGS sequence"/>
</dbReference>
<protein>
    <submittedName>
        <fullName evidence="1">Uncharacterized protein</fullName>
    </submittedName>
</protein>
<sequence length="301" mass="32985">MREAPATAPSTSLFTRLGVAFFSWAARSLARCGLCLVVRAVYLAWPPLPVCRTARRDDSGLPAPVTCPCNLLAWSRVLLQIVDRHTCQLTRRPLFPSLPFTPFPTHTHLHSSWLGSSFDSACTHPCKSPIIGLLSRREVHTRCCWSRACAPFRPSPAPAHLVLSGHSLLPASQPAVLCTARSSHAATPSDLALPFPQSLESRTHAIDRPILILTSALLLFIYFPHHPHFIVASAHLRAHLVSLTSSLIAPKLPRLHIRSRSARLASVAAFGSQPLAHIETPHSASTQQALFDQSKSWQHLL</sequence>